<keyword evidence="5 12" id="KW-1133">Transmembrane helix</keyword>
<dbReference type="PROSITE" id="PS50216">
    <property type="entry name" value="DHHC"/>
    <property type="match status" value="1"/>
</dbReference>
<keyword evidence="4" id="KW-0256">Endoplasmic reticulum</keyword>
<feature type="transmembrane region" description="Helical" evidence="12">
    <location>
        <begin position="81"/>
        <end position="106"/>
    </location>
</feature>
<keyword evidence="6 12" id="KW-0472">Membrane</keyword>
<evidence type="ECO:0000256" key="2">
    <source>
        <dbReference type="ARBA" id="ARBA00022679"/>
    </source>
</evidence>
<comment type="domain">
    <text evidence="12">The DHHC domain is required for palmitoyltransferase activity.</text>
</comment>
<comment type="similarity">
    <text evidence="10">Belongs to the DHHC palmitoyltransferase family. SWF1 subfamily.</text>
</comment>
<dbReference type="Proteomes" id="UP000189911">
    <property type="component" value="Chromosome C"/>
</dbReference>
<dbReference type="OrthoDB" id="9909019at2759"/>
<evidence type="ECO:0000256" key="7">
    <source>
        <dbReference type="ARBA" id="ARBA00023139"/>
    </source>
</evidence>
<dbReference type="PANTHER" id="PTHR22883:SF489">
    <property type="entry name" value="PALMITOYLTRANSFERASE SWF1"/>
    <property type="match status" value="1"/>
</dbReference>
<keyword evidence="8" id="KW-0449">Lipoprotein</keyword>
<evidence type="ECO:0000256" key="1">
    <source>
        <dbReference type="ARBA" id="ARBA00004477"/>
    </source>
</evidence>
<evidence type="ECO:0000256" key="3">
    <source>
        <dbReference type="ARBA" id="ARBA00022692"/>
    </source>
</evidence>
<comment type="subcellular location">
    <subcellularLocation>
        <location evidence="1">Endoplasmic reticulum membrane</location>
        <topology evidence="1">Multi-pass membrane protein</topology>
    </subcellularLocation>
</comment>
<keyword evidence="3 12" id="KW-0812">Transmembrane</keyword>
<evidence type="ECO:0000256" key="12">
    <source>
        <dbReference type="RuleBase" id="RU079119"/>
    </source>
</evidence>
<evidence type="ECO:0000256" key="9">
    <source>
        <dbReference type="ARBA" id="ARBA00023315"/>
    </source>
</evidence>
<keyword evidence="15" id="KW-1185">Reference proteome</keyword>
<evidence type="ECO:0000256" key="6">
    <source>
        <dbReference type="ARBA" id="ARBA00023136"/>
    </source>
</evidence>
<feature type="domain" description="Palmitoyltransferase DHHC" evidence="13">
    <location>
        <begin position="129"/>
        <end position="241"/>
    </location>
</feature>
<feature type="transmembrane region" description="Helical" evidence="12">
    <location>
        <begin position="173"/>
        <end position="192"/>
    </location>
</feature>
<evidence type="ECO:0000256" key="4">
    <source>
        <dbReference type="ARBA" id="ARBA00022824"/>
    </source>
</evidence>
<evidence type="ECO:0000256" key="5">
    <source>
        <dbReference type="ARBA" id="ARBA00022989"/>
    </source>
</evidence>
<dbReference type="GO" id="GO:0006612">
    <property type="term" value="P:protein targeting to membrane"/>
    <property type="evidence" value="ECO:0007669"/>
    <property type="project" value="TreeGrafter"/>
</dbReference>
<dbReference type="EC" id="2.3.1.225" evidence="12"/>
<dbReference type="AlphaFoldDB" id="A0A1G4J8T9"/>
<dbReference type="InterPro" id="IPR001594">
    <property type="entry name" value="Palmitoyltrfase_DHHC"/>
</dbReference>
<keyword evidence="7" id="KW-0564">Palmitate</keyword>
<evidence type="ECO:0000313" key="15">
    <source>
        <dbReference type="Proteomes" id="UP000189911"/>
    </source>
</evidence>
<keyword evidence="2 12" id="KW-0808">Transferase</keyword>
<dbReference type="PANTHER" id="PTHR22883">
    <property type="entry name" value="ZINC FINGER DHHC DOMAIN CONTAINING PROTEIN"/>
    <property type="match status" value="1"/>
</dbReference>
<name>A0A1G4J8T9_9SACH</name>
<dbReference type="EMBL" id="LT598446">
    <property type="protein sequence ID" value="SCU86165.1"/>
    <property type="molecule type" value="Genomic_DNA"/>
</dbReference>
<reference evidence="15" key="1">
    <citation type="submission" date="2016-03" db="EMBL/GenBank/DDBJ databases">
        <authorList>
            <person name="Devillers Hugo."/>
        </authorList>
    </citation>
    <scope>NUCLEOTIDE SEQUENCE [LARGE SCALE GENOMIC DNA]</scope>
</reference>
<proteinExistence type="inferred from homology"/>
<organism evidence="14 15">
    <name type="scientific">Lachancea nothofagi CBS 11611</name>
    <dbReference type="NCBI Taxonomy" id="1266666"/>
    <lineage>
        <taxon>Eukaryota</taxon>
        <taxon>Fungi</taxon>
        <taxon>Dikarya</taxon>
        <taxon>Ascomycota</taxon>
        <taxon>Saccharomycotina</taxon>
        <taxon>Saccharomycetes</taxon>
        <taxon>Saccharomycetales</taxon>
        <taxon>Saccharomycetaceae</taxon>
        <taxon>Lachancea</taxon>
    </lineage>
</organism>
<evidence type="ECO:0000313" key="14">
    <source>
        <dbReference type="EMBL" id="SCU86165.1"/>
    </source>
</evidence>
<evidence type="ECO:0000256" key="10">
    <source>
        <dbReference type="ARBA" id="ARBA00038463"/>
    </source>
</evidence>
<evidence type="ECO:0000256" key="8">
    <source>
        <dbReference type="ARBA" id="ARBA00023288"/>
    </source>
</evidence>
<dbReference type="GO" id="GO:0005789">
    <property type="term" value="C:endoplasmic reticulum membrane"/>
    <property type="evidence" value="ECO:0007669"/>
    <property type="project" value="UniProtKB-SubCell"/>
</dbReference>
<feature type="transmembrane region" description="Helical" evidence="12">
    <location>
        <begin position="204"/>
        <end position="224"/>
    </location>
</feature>
<sequence>MSVYVWCFIIPQLVFLLFSPLLRSKPIFRWYYRAVFHPIFVDVNRFRWKFRTIPVFYLSVFLYCSALFFKDIERPIRSELYFLERWIVIPLAIVTPLLLGVLTMAIRPLTSRDCQATEPFDNLIFHPGLTCQTCKLPKYARSKHCAICNQCTLMADHHCVWANNCIGLGNYQYFYLFLVANVFVTSYGFLRLLLLKGSFRSRSVLVLSILLGCFSVILVIFTYFQVALVRDGMTSSEESKWLVVHDMLNQGNLVVDQAGKYYYKVERDDPETLLYPKRFDYYSTNAYDDRVYNVQSPMTVQDARQLTNIYDRDGFWANLSARIKA</sequence>
<dbReference type="Pfam" id="PF01529">
    <property type="entry name" value="DHHC"/>
    <property type="match status" value="1"/>
</dbReference>
<dbReference type="GO" id="GO:0019706">
    <property type="term" value="F:protein-cysteine S-palmitoyltransferase activity"/>
    <property type="evidence" value="ECO:0007669"/>
    <property type="project" value="UniProtKB-EC"/>
</dbReference>
<comment type="catalytic activity">
    <reaction evidence="11 12">
        <text>L-cysteinyl-[protein] + hexadecanoyl-CoA = S-hexadecanoyl-L-cysteinyl-[protein] + CoA</text>
        <dbReference type="Rhea" id="RHEA:36683"/>
        <dbReference type="Rhea" id="RHEA-COMP:10131"/>
        <dbReference type="Rhea" id="RHEA-COMP:11032"/>
        <dbReference type="ChEBI" id="CHEBI:29950"/>
        <dbReference type="ChEBI" id="CHEBI:57287"/>
        <dbReference type="ChEBI" id="CHEBI:57379"/>
        <dbReference type="ChEBI" id="CHEBI:74151"/>
        <dbReference type="EC" id="2.3.1.225"/>
    </reaction>
</comment>
<gene>
    <name evidence="14" type="ORF">LANO_0C06964G</name>
</gene>
<evidence type="ECO:0000259" key="13">
    <source>
        <dbReference type="Pfam" id="PF01529"/>
    </source>
</evidence>
<accession>A0A1G4J8T9</accession>
<dbReference type="InterPro" id="IPR039859">
    <property type="entry name" value="PFA4/ZDH16/20/ERF2-like"/>
</dbReference>
<evidence type="ECO:0000256" key="11">
    <source>
        <dbReference type="ARBA" id="ARBA00048048"/>
    </source>
</evidence>
<keyword evidence="9 12" id="KW-0012">Acyltransferase</keyword>
<dbReference type="GO" id="GO:0005794">
    <property type="term" value="C:Golgi apparatus"/>
    <property type="evidence" value="ECO:0007669"/>
    <property type="project" value="TreeGrafter"/>
</dbReference>
<feature type="transmembrane region" description="Helical" evidence="12">
    <location>
        <begin position="48"/>
        <end position="69"/>
    </location>
</feature>
<protein>
    <recommendedName>
        <fullName evidence="12">Palmitoyltransferase</fullName>
        <ecNumber evidence="12">2.3.1.225</ecNumber>
    </recommendedName>
</protein>